<dbReference type="Gene3D" id="2.40.170.20">
    <property type="entry name" value="TonB-dependent receptor, beta-barrel domain"/>
    <property type="match status" value="1"/>
</dbReference>
<dbReference type="InterPro" id="IPR008969">
    <property type="entry name" value="CarboxyPept-like_regulatory"/>
</dbReference>
<evidence type="ECO:0000256" key="6">
    <source>
        <dbReference type="ARBA" id="ARBA00023136"/>
    </source>
</evidence>
<dbReference type="InterPro" id="IPR032508">
    <property type="entry name" value="FecR_C"/>
</dbReference>
<keyword evidence="4 8" id="KW-0812">Transmembrane</keyword>
<gene>
    <name evidence="13" type="ORF">MC378_00490</name>
</gene>
<dbReference type="InterPro" id="IPR036942">
    <property type="entry name" value="Beta-barrel_TonB_sf"/>
</dbReference>
<evidence type="ECO:0000256" key="2">
    <source>
        <dbReference type="ARBA" id="ARBA00022448"/>
    </source>
</evidence>
<evidence type="ECO:0000256" key="3">
    <source>
        <dbReference type="ARBA" id="ARBA00022452"/>
    </source>
</evidence>
<reference evidence="13" key="1">
    <citation type="submission" date="2022-02" db="EMBL/GenBank/DDBJ databases">
        <title>Polaribacter sp. MSW13, isolated from seawater.</title>
        <authorList>
            <person name="Kristyanto S."/>
            <person name="Jung J."/>
            <person name="Jeon C.O."/>
        </authorList>
    </citation>
    <scope>NUCLEOTIDE SEQUENCE</scope>
    <source>
        <strain evidence="13">MSW13</strain>
    </source>
</reference>
<dbReference type="Pfam" id="PF13715">
    <property type="entry name" value="CarbopepD_reg_2"/>
    <property type="match status" value="1"/>
</dbReference>
<keyword evidence="6 8" id="KW-0472">Membrane</keyword>
<dbReference type="InterPro" id="IPR023996">
    <property type="entry name" value="TonB-dep_OMP_SusC/RagA"/>
</dbReference>
<keyword evidence="7 8" id="KW-0998">Cell outer membrane</keyword>
<dbReference type="PROSITE" id="PS52016">
    <property type="entry name" value="TONB_DEPENDENT_REC_3"/>
    <property type="match status" value="1"/>
</dbReference>
<evidence type="ECO:0000259" key="10">
    <source>
        <dbReference type="Pfam" id="PF00593"/>
    </source>
</evidence>
<evidence type="ECO:0000256" key="5">
    <source>
        <dbReference type="ARBA" id="ARBA00023077"/>
    </source>
</evidence>
<dbReference type="InterPro" id="IPR039426">
    <property type="entry name" value="TonB-dep_rcpt-like"/>
</dbReference>
<dbReference type="FunFam" id="2.170.130.10:FF:000008">
    <property type="entry name" value="SusC/RagA family TonB-linked outer membrane protein"/>
    <property type="match status" value="1"/>
</dbReference>
<dbReference type="InterPro" id="IPR037066">
    <property type="entry name" value="Plug_dom_sf"/>
</dbReference>
<dbReference type="Gene3D" id="2.60.40.1120">
    <property type="entry name" value="Carboxypeptidase-like, regulatory domain"/>
    <property type="match status" value="1"/>
</dbReference>
<dbReference type="Gene3D" id="3.55.50.30">
    <property type="match status" value="1"/>
</dbReference>
<dbReference type="GO" id="GO:0009279">
    <property type="term" value="C:cell outer membrane"/>
    <property type="evidence" value="ECO:0007669"/>
    <property type="project" value="UniProtKB-SubCell"/>
</dbReference>
<keyword evidence="14" id="KW-1185">Reference proteome</keyword>
<organism evidence="13 14">
    <name type="scientific">Polaribacter marinus</name>
    <dbReference type="NCBI Taxonomy" id="2916838"/>
    <lineage>
        <taxon>Bacteria</taxon>
        <taxon>Pseudomonadati</taxon>
        <taxon>Bacteroidota</taxon>
        <taxon>Flavobacteriia</taxon>
        <taxon>Flavobacteriales</taxon>
        <taxon>Flavobacteriaceae</taxon>
    </lineage>
</organism>
<dbReference type="Proteomes" id="UP001139369">
    <property type="component" value="Unassembled WGS sequence"/>
</dbReference>
<evidence type="ECO:0000313" key="13">
    <source>
        <dbReference type="EMBL" id="MCI2227627.1"/>
    </source>
</evidence>
<comment type="similarity">
    <text evidence="8 9">Belongs to the TonB-dependent receptor family.</text>
</comment>
<keyword evidence="3 8" id="KW-1134">Transmembrane beta strand</keyword>
<feature type="domain" description="Protein FecR C-terminal" evidence="12">
    <location>
        <begin position="51"/>
        <end position="117"/>
    </location>
</feature>
<dbReference type="EMBL" id="JAKQYM010000001">
    <property type="protein sequence ID" value="MCI2227627.1"/>
    <property type="molecule type" value="Genomic_DNA"/>
</dbReference>
<comment type="caution">
    <text evidence="13">The sequence shown here is derived from an EMBL/GenBank/DDBJ whole genome shotgun (WGS) entry which is preliminary data.</text>
</comment>
<dbReference type="Gene3D" id="2.170.130.10">
    <property type="entry name" value="TonB-dependent receptor, plug domain"/>
    <property type="match status" value="1"/>
</dbReference>
<evidence type="ECO:0000256" key="4">
    <source>
        <dbReference type="ARBA" id="ARBA00022692"/>
    </source>
</evidence>
<protein>
    <submittedName>
        <fullName evidence="13">SusC/RagA family TonB-linked outer membrane protein</fullName>
    </submittedName>
</protein>
<dbReference type="NCBIfam" id="TIGR04057">
    <property type="entry name" value="SusC_RagA_signa"/>
    <property type="match status" value="1"/>
</dbReference>
<sequence length="1156" mass="127349">MKKISTNCVLDTISFKFDLKMKLTGILLFFALFQMNANDTYSQGKKISLDLKSTTIEEVLNEIERKTDINFFYKNSAINLNKKIDVKADKISVRKILEAIFNTSNIKFEVFNKQIILREDFKQKSLVNILNKFVKQKKIISGTITDEGGTPLYGATVLIKGTRIATSTDFDGKYNIELTDAATTLVITYIGFKKQEIVINNRTKIDVQLKVEETDLDEIVVIGYGKVKKEELTGSVGSVDMKKISSQSPTINLDNALQGQVAGVNVTSSNGQPGAAARIRIRGTTSLLGSNQPLYVIDGIPVVATSNIPVGGTEGLNLGRSLDQQGISTPIGNINTADIESISILKDASAAAIYGSRAANGVIIITTKGGAYNKKPEFNFSMTNSFQNAQTLNVLNAAQFKDVWTTAVLEGTTNNAYTASVLDGSYFGNADTNWEDEVGPSSPISTNFNLNVSGGTAKTKYNTSLGVNKQDGVYKGSGFDRYSFNLNLDTDISDVWKFGSRVSISYADQQSVDGGLTQRTYNFRPDLPVLDENDNYTFSPQYNSENPMALSKAKNSNSTLFVLGSFFSELEIIKDLKFKTSLSVNYNAGHQYSFYPKFTFTGGWRRTGGDGDGYAQDSRSQIYSTLFQNELTYTKNFNDVHHFTGLAVVSFEKQNSNFTKAFGTGFSNDVLANVSSATVSTGGLSYSTNYGLESYIGRLDYDFASKYYVTLTGRVDGSSKFAIDNRYAFFPSAALAWRVSKEPFLEDVDFIDELKLRASIGKTGQQDFGPYAWRTLFETSFYGGESSVILTQLGNDKLKWETSNQFDLGLDFSLFKGKFTGELGYYTKKTIDALFTTYSPGSSGENRTIANIGDTRNSGLELKLNGSIIENDNFGWDMSVIVSTNKNRLVRIADDFKNEEGFLTGFPGGGILREGSPIGLIYGYRSEGIFQNQADIDALNAASPTGVYQKSRTSLGDLKFKDLTGPNGVPDGVITNLDQEVIGNAQADFFGSISSNFKYKNFTLSTFFTYSVGNDLQAFNLARDTNFSSTYIGENKVTSVLNAWSPTNTNTSIPRIVYGDPNDNDRLSSHYVYDASYIRLKNINISYSFSESLLKRLKYIKSLSIQFSAQNLLTFTNYPGADPEASNLYNNDISSGRDNNRYPLAKVFTTGVRIGF</sequence>
<evidence type="ECO:0000256" key="1">
    <source>
        <dbReference type="ARBA" id="ARBA00004571"/>
    </source>
</evidence>
<keyword evidence="2 8" id="KW-0813">Transport</keyword>
<dbReference type="AlphaFoldDB" id="A0A9X1VK57"/>
<dbReference type="InterPro" id="IPR012910">
    <property type="entry name" value="Plug_dom"/>
</dbReference>
<name>A0A9X1VK57_9FLAO</name>
<comment type="subcellular location">
    <subcellularLocation>
        <location evidence="1 8">Cell outer membrane</location>
        <topology evidence="1 8">Multi-pass membrane protein</topology>
    </subcellularLocation>
</comment>
<dbReference type="InterPro" id="IPR000531">
    <property type="entry name" value="Beta-barrel_TonB"/>
</dbReference>
<dbReference type="Pfam" id="PF00593">
    <property type="entry name" value="TonB_dep_Rec_b-barrel"/>
    <property type="match status" value="1"/>
</dbReference>
<dbReference type="InterPro" id="IPR023997">
    <property type="entry name" value="TonB-dep_OMP_SusC/RagA_CS"/>
</dbReference>
<evidence type="ECO:0000259" key="12">
    <source>
        <dbReference type="Pfam" id="PF16344"/>
    </source>
</evidence>
<feature type="domain" description="TonB-dependent receptor-like beta-barrel" evidence="10">
    <location>
        <begin position="585"/>
        <end position="1112"/>
    </location>
</feature>
<dbReference type="NCBIfam" id="TIGR04056">
    <property type="entry name" value="OMP_RagA_SusC"/>
    <property type="match status" value="1"/>
</dbReference>
<evidence type="ECO:0000256" key="8">
    <source>
        <dbReference type="PROSITE-ProRule" id="PRU01360"/>
    </source>
</evidence>
<accession>A0A9X1VK57</accession>
<evidence type="ECO:0000259" key="11">
    <source>
        <dbReference type="Pfam" id="PF07715"/>
    </source>
</evidence>
<dbReference type="SUPFAM" id="SSF49464">
    <property type="entry name" value="Carboxypeptidase regulatory domain-like"/>
    <property type="match status" value="1"/>
</dbReference>
<dbReference type="RefSeq" id="WP_242176751.1">
    <property type="nucleotide sequence ID" value="NZ_JAKQYM010000001.1"/>
</dbReference>
<evidence type="ECO:0000256" key="7">
    <source>
        <dbReference type="ARBA" id="ARBA00023237"/>
    </source>
</evidence>
<evidence type="ECO:0000256" key="9">
    <source>
        <dbReference type="RuleBase" id="RU003357"/>
    </source>
</evidence>
<keyword evidence="5 9" id="KW-0798">TonB box</keyword>
<dbReference type="SUPFAM" id="SSF56935">
    <property type="entry name" value="Porins"/>
    <property type="match status" value="1"/>
</dbReference>
<feature type="domain" description="TonB-dependent receptor plug" evidence="11">
    <location>
        <begin position="229"/>
        <end position="362"/>
    </location>
</feature>
<dbReference type="Pfam" id="PF07715">
    <property type="entry name" value="Plug"/>
    <property type="match status" value="1"/>
</dbReference>
<dbReference type="Pfam" id="PF16344">
    <property type="entry name" value="FecR_C"/>
    <property type="match status" value="1"/>
</dbReference>
<evidence type="ECO:0000313" key="14">
    <source>
        <dbReference type="Proteomes" id="UP001139369"/>
    </source>
</evidence>
<proteinExistence type="inferred from homology"/>